<dbReference type="EMBL" id="CP003811">
    <property type="protein sequence ID" value="AIQ92993.1"/>
    <property type="molecule type" value="Genomic_DNA"/>
</dbReference>
<protein>
    <submittedName>
        <fullName evidence="2">Protein of unassigned function</fullName>
    </submittedName>
</protein>
<dbReference type="KEGG" id="mor:MOC_5238"/>
<name>A0A089P4N8_9HYPH</name>
<dbReference type="HOGENOM" id="CLU_2246878_0_0_5"/>
<organism evidence="2 3">
    <name type="scientific">Methylobacterium oryzae CBMB20</name>
    <dbReference type="NCBI Taxonomy" id="693986"/>
    <lineage>
        <taxon>Bacteria</taxon>
        <taxon>Pseudomonadati</taxon>
        <taxon>Pseudomonadota</taxon>
        <taxon>Alphaproteobacteria</taxon>
        <taxon>Hyphomicrobiales</taxon>
        <taxon>Methylobacteriaceae</taxon>
        <taxon>Methylobacterium</taxon>
    </lineage>
</organism>
<keyword evidence="3" id="KW-1185">Reference proteome</keyword>
<dbReference type="Proteomes" id="UP000029492">
    <property type="component" value="Chromosome"/>
</dbReference>
<sequence length="104" mass="11266">MTGTNIPLGSKEDETALRSRTDALAADLVVARIETLLQLLRRRRTELKAQIANLQSVQPSAETRLTELTAALVGQMSDSVAHLNLLVDQAELFVQGLTRDAPSA</sequence>
<evidence type="ECO:0000313" key="2">
    <source>
        <dbReference type="EMBL" id="AIQ92993.1"/>
    </source>
</evidence>
<evidence type="ECO:0000256" key="1">
    <source>
        <dbReference type="SAM" id="Coils"/>
    </source>
</evidence>
<dbReference type="AlphaFoldDB" id="A0A089P4N8"/>
<proteinExistence type="predicted"/>
<feature type="coiled-coil region" evidence="1">
    <location>
        <begin position="30"/>
        <end position="57"/>
    </location>
</feature>
<keyword evidence="1" id="KW-0175">Coiled coil</keyword>
<accession>A0A089P4N8</accession>
<reference evidence="2 3" key="1">
    <citation type="journal article" date="2014" name="PLoS ONE">
        <title>Genome Information of Methylobacterium oryzae, a Plant-Probiotic Methylotroph in the Phyllosphere.</title>
        <authorList>
            <person name="Kwak M.J."/>
            <person name="Jeong H."/>
            <person name="Madhaiyan M."/>
            <person name="Lee Y."/>
            <person name="Sa T.M."/>
            <person name="Oh T.K."/>
            <person name="Kim J.F."/>
        </authorList>
    </citation>
    <scope>NUCLEOTIDE SEQUENCE [LARGE SCALE GENOMIC DNA]</scope>
    <source>
        <strain evidence="2 3">CBMB20</strain>
    </source>
</reference>
<dbReference type="RefSeq" id="WP_043759799.1">
    <property type="nucleotide sequence ID" value="NZ_CP003811.1"/>
</dbReference>
<dbReference type="eggNOG" id="ENOG50311JM">
    <property type="taxonomic scope" value="Bacteria"/>
</dbReference>
<gene>
    <name evidence="2" type="ORF">MOC_5238</name>
</gene>
<evidence type="ECO:0000313" key="3">
    <source>
        <dbReference type="Proteomes" id="UP000029492"/>
    </source>
</evidence>